<keyword evidence="2" id="KW-0175">Coiled coil</keyword>
<dbReference type="Pfam" id="PF09588">
    <property type="entry name" value="YqaJ"/>
    <property type="match status" value="1"/>
</dbReference>
<dbReference type="InterPro" id="IPR011335">
    <property type="entry name" value="Restrct_endonuc-II-like"/>
</dbReference>
<dbReference type="SUPFAM" id="SSF52980">
    <property type="entry name" value="Restriction endonuclease-like"/>
    <property type="match status" value="1"/>
</dbReference>
<dbReference type="PANTHER" id="PTHR46609">
    <property type="entry name" value="EXONUCLEASE, PHAGE-TYPE/RECB, C-TERMINAL DOMAIN-CONTAINING PROTEIN"/>
    <property type="match status" value="1"/>
</dbReference>
<dbReference type="GO" id="GO:0016787">
    <property type="term" value="F:hydrolase activity"/>
    <property type="evidence" value="ECO:0007669"/>
    <property type="project" value="UniProtKB-KW"/>
</dbReference>
<name>A0A2T0BQ57_9CLOT</name>
<dbReference type="NCBIfam" id="TIGR03033">
    <property type="entry name" value="phage_rel_nuc"/>
    <property type="match status" value="1"/>
</dbReference>
<reference evidence="4 5" key="1">
    <citation type="submission" date="2018-03" db="EMBL/GenBank/DDBJ databases">
        <title>Genome sequence of Clostridium luticellarii DSM 29923.</title>
        <authorList>
            <person name="Poehlein A."/>
            <person name="Daniel R."/>
        </authorList>
    </citation>
    <scope>NUCLEOTIDE SEQUENCE [LARGE SCALE GENOMIC DNA]</scope>
    <source>
        <strain evidence="4 5">DSM 29923</strain>
    </source>
</reference>
<dbReference type="AlphaFoldDB" id="A0A2T0BQ57"/>
<accession>A0A2T0BQ57</accession>
<evidence type="ECO:0000313" key="5">
    <source>
        <dbReference type="Proteomes" id="UP000237798"/>
    </source>
</evidence>
<feature type="coiled-coil region" evidence="2">
    <location>
        <begin position="243"/>
        <end position="270"/>
    </location>
</feature>
<dbReference type="Gene3D" id="3.90.320.10">
    <property type="match status" value="1"/>
</dbReference>
<dbReference type="PANTHER" id="PTHR46609:SF6">
    <property type="entry name" value="EXONUCLEASE, PHAGE-TYPE_RECB, C-TERMINAL DOMAIN-CONTAINING PROTEIN-RELATED"/>
    <property type="match status" value="1"/>
</dbReference>
<dbReference type="InterPro" id="IPR051703">
    <property type="entry name" value="NF-kappa-B_Signaling_Reg"/>
</dbReference>
<gene>
    <name evidence="4" type="ORF">CLLU_10250</name>
</gene>
<dbReference type="Proteomes" id="UP000237798">
    <property type="component" value="Unassembled WGS sequence"/>
</dbReference>
<dbReference type="InterPro" id="IPR017482">
    <property type="entry name" value="Lambda-type_endonuclease"/>
</dbReference>
<comment type="caution">
    <text evidence="4">The sequence shown here is derived from an EMBL/GenBank/DDBJ whole genome shotgun (WGS) entry which is preliminary data.</text>
</comment>
<dbReference type="InterPro" id="IPR011604">
    <property type="entry name" value="PDDEXK-like_dom_sf"/>
</dbReference>
<dbReference type="RefSeq" id="WP_106008503.1">
    <property type="nucleotide sequence ID" value="NZ_PVXP01000009.1"/>
</dbReference>
<keyword evidence="1" id="KW-0378">Hydrolase</keyword>
<dbReference type="EMBL" id="PVXP01000009">
    <property type="protein sequence ID" value="PRR85997.1"/>
    <property type="molecule type" value="Genomic_DNA"/>
</dbReference>
<protein>
    <submittedName>
        <fullName evidence="4">YqaJ-like viral recombinase domain protein</fullName>
    </submittedName>
</protein>
<feature type="domain" description="YqaJ viral recombinase" evidence="3">
    <location>
        <begin position="25"/>
        <end position="157"/>
    </location>
</feature>
<proteinExistence type="predicted"/>
<organism evidence="4 5">
    <name type="scientific">Clostridium luticellarii</name>
    <dbReference type="NCBI Taxonomy" id="1691940"/>
    <lineage>
        <taxon>Bacteria</taxon>
        <taxon>Bacillati</taxon>
        <taxon>Bacillota</taxon>
        <taxon>Clostridia</taxon>
        <taxon>Eubacteriales</taxon>
        <taxon>Clostridiaceae</taxon>
        <taxon>Clostridium</taxon>
    </lineage>
</organism>
<evidence type="ECO:0000259" key="3">
    <source>
        <dbReference type="Pfam" id="PF09588"/>
    </source>
</evidence>
<evidence type="ECO:0000256" key="2">
    <source>
        <dbReference type="SAM" id="Coils"/>
    </source>
</evidence>
<sequence>MELRLDFNKPFTILAKTKDISELGWLKSRQAGIGGSDAGAILGINRNKTPFQVYIDKTQEITEIGEQSEAAYWGTELEDMVAKEFTKRTGKRVRRRNAILQSIEHPFMTANLDRKIVGEKALLECKTANTFLSSSWESEEIPASYLAQVMHYLAVTGDKKAYIAVLIGGQKFIYKEIERDQELINIIVAKEKDFWENNVLKRVPPKLDGSDAAERYLKERFKDSTPGTVVNLKSEYKDKIKDYFEIKNTIKSLELQAKEIENNIKFEMGEAEIGYAPDYEINWKSITSNRFDSKRFKAEYPELFKQYLNASSYRKFNIKEVKA</sequence>
<dbReference type="InterPro" id="IPR019080">
    <property type="entry name" value="YqaJ_viral_recombinase"/>
</dbReference>
<keyword evidence="5" id="KW-1185">Reference proteome</keyword>
<evidence type="ECO:0000313" key="4">
    <source>
        <dbReference type="EMBL" id="PRR85997.1"/>
    </source>
</evidence>
<evidence type="ECO:0000256" key="1">
    <source>
        <dbReference type="ARBA" id="ARBA00022801"/>
    </source>
</evidence>
<dbReference type="OrthoDB" id="46225at2"/>